<evidence type="ECO:0000313" key="3">
    <source>
        <dbReference type="Proteomes" id="UP000053989"/>
    </source>
</evidence>
<reference evidence="3" key="2">
    <citation type="submission" date="2015-01" db="EMBL/GenBank/DDBJ databases">
        <title>Evolutionary Origins and Diversification of the Mycorrhizal Mutualists.</title>
        <authorList>
            <consortium name="DOE Joint Genome Institute"/>
            <consortium name="Mycorrhizal Genomics Consortium"/>
            <person name="Kohler A."/>
            <person name="Kuo A."/>
            <person name="Nagy L.G."/>
            <person name="Floudas D."/>
            <person name="Copeland A."/>
            <person name="Barry K.W."/>
            <person name="Cichocki N."/>
            <person name="Veneault-Fourrey C."/>
            <person name="LaButti K."/>
            <person name="Lindquist E.A."/>
            <person name="Lipzen A."/>
            <person name="Lundell T."/>
            <person name="Morin E."/>
            <person name="Murat C."/>
            <person name="Riley R."/>
            <person name="Ohm R."/>
            <person name="Sun H."/>
            <person name="Tunlid A."/>
            <person name="Henrissat B."/>
            <person name="Grigoriev I.V."/>
            <person name="Hibbett D.S."/>
            <person name="Martin F."/>
        </authorList>
    </citation>
    <scope>NUCLEOTIDE SEQUENCE [LARGE SCALE GENOMIC DNA]</scope>
    <source>
        <strain evidence="3">Foug A</strain>
    </source>
</reference>
<evidence type="ECO:0000313" key="2">
    <source>
        <dbReference type="EMBL" id="KIM62250.1"/>
    </source>
</evidence>
<evidence type="ECO:0000256" key="1">
    <source>
        <dbReference type="SAM" id="Phobius"/>
    </source>
</evidence>
<dbReference type="HOGENOM" id="CLU_2251659_0_0_1"/>
<keyword evidence="1" id="KW-1133">Transmembrane helix</keyword>
<sequence length="104" mass="11969">MVLQSLEYRFGSNIIDSLDILCVAEFRVSSRDRTSSMKWIVKVADRRMLSRDVDVITRCFLWYVSNRMNALEEIATTVFIALVISVSFLPFLLAKYRCHGSILG</sequence>
<keyword evidence="1" id="KW-0472">Membrane</keyword>
<organism evidence="2 3">
    <name type="scientific">Scleroderma citrinum Foug A</name>
    <dbReference type="NCBI Taxonomy" id="1036808"/>
    <lineage>
        <taxon>Eukaryota</taxon>
        <taxon>Fungi</taxon>
        <taxon>Dikarya</taxon>
        <taxon>Basidiomycota</taxon>
        <taxon>Agaricomycotina</taxon>
        <taxon>Agaricomycetes</taxon>
        <taxon>Agaricomycetidae</taxon>
        <taxon>Boletales</taxon>
        <taxon>Sclerodermatineae</taxon>
        <taxon>Sclerodermataceae</taxon>
        <taxon>Scleroderma</taxon>
    </lineage>
</organism>
<protein>
    <submittedName>
        <fullName evidence="2">Uncharacterized protein</fullName>
    </submittedName>
</protein>
<keyword evidence="1" id="KW-0812">Transmembrane</keyword>
<dbReference type="InParanoid" id="A0A0C3DNL0"/>
<feature type="transmembrane region" description="Helical" evidence="1">
    <location>
        <begin position="74"/>
        <end position="94"/>
    </location>
</feature>
<reference evidence="2 3" key="1">
    <citation type="submission" date="2014-04" db="EMBL/GenBank/DDBJ databases">
        <authorList>
            <consortium name="DOE Joint Genome Institute"/>
            <person name="Kuo A."/>
            <person name="Kohler A."/>
            <person name="Nagy L.G."/>
            <person name="Floudas D."/>
            <person name="Copeland A."/>
            <person name="Barry K.W."/>
            <person name="Cichocki N."/>
            <person name="Veneault-Fourrey C."/>
            <person name="LaButti K."/>
            <person name="Lindquist E.A."/>
            <person name="Lipzen A."/>
            <person name="Lundell T."/>
            <person name="Morin E."/>
            <person name="Murat C."/>
            <person name="Sun H."/>
            <person name="Tunlid A."/>
            <person name="Henrissat B."/>
            <person name="Grigoriev I.V."/>
            <person name="Hibbett D.S."/>
            <person name="Martin F."/>
            <person name="Nordberg H.P."/>
            <person name="Cantor M.N."/>
            <person name="Hua S.X."/>
        </authorList>
    </citation>
    <scope>NUCLEOTIDE SEQUENCE [LARGE SCALE GENOMIC DNA]</scope>
    <source>
        <strain evidence="2 3">Foug A</strain>
    </source>
</reference>
<name>A0A0C3DNL0_9AGAM</name>
<dbReference type="AlphaFoldDB" id="A0A0C3DNL0"/>
<dbReference type="EMBL" id="KN822044">
    <property type="protein sequence ID" value="KIM62250.1"/>
    <property type="molecule type" value="Genomic_DNA"/>
</dbReference>
<keyword evidence="3" id="KW-1185">Reference proteome</keyword>
<proteinExistence type="predicted"/>
<dbReference type="Proteomes" id="UP000053989">
    <property type="component" value="Unassembled WGS sequence"/>
</dbReference>
<gene>
    <name evidence="2" type="ORF">SCLCIDRAFT_840454</name>
</gene>
<accession>A0A0C3DNL0</accession>